<name>A0ACB7XHF1_9ERIC</name>
<accession>A0ACB7XHF1</accession>
<proteinExistence type="predicted"/>
<sequence>MAKCVEKTSLGNHALFLGDNASVTVDASTFSGIKANCIYYTNNFKRGGGKYTGILIAMIFCPQESKDYILVVIYSGSLAFWRPGDKCWTHVQDDICSFCDIIFHKGLFYGVIDRGRVFAFDAWGSNLTRTYFFRHGPDEYSSGFNRPYIVESAGEILTIFLKVKQSICYNKDDSRVDYRICGFKVFEVDLSDAEECLEETSLGNNALFLGDNASISADARGGSM</sequence>
<dbReference type="EMBL" id="CM037160">
    <property type="protein sequence ID" value="KAH7840100.1"/>
    <property type="molecule type" value="Genomic_DNA"/>
</dbReference>
<protein>
    <submittedName>
        <fullName evidence="1">Uncharacterized protein</fullName>
    </submittedName>
</protein>
<organism evidence="1 2">
    <name type="scientific">Vaccinium darrowii</name>
    <dbReference type="NCBI Taxonomy" id="229202"/>
    <lineage>
        <taxon>Eukaryota</taxon>
        <taxon>Viridiplantae</taxon>
        <taxon>Streptophyta</taxon>
        <taxon>Embryophyta</taxon>
        <taxon>Tracheophyta</taxon>
        <taxon>Spermatophyta</taxon>
        <taxon>Magnoliopsida</taxon>
        <taxon>eudicotyledons</taxon>
        <taxon>Gunneridae</taxon>
        <taxon>Pentapetalae</taxon>
        <taxon>asterids</taxon>
        <taxon>Ericales</taxon>
        <taxon>Ericaceae</taxon>
        <taxon>Vaccinioideae</taxon>
        <taxon>Vaccinieae</taxon>
        <taxon>Vaccinium</taxon>
    </lineage>
</organism>
<dbReference type="Proteomes" id="UP000828048">
    <property type="component" value="Chromosome 10"/>
</dbReference>
<evidence type="ECO:0000313" key="1">
    <source>
        <dbReference type="EMBL" id="KAH7840100.1"/>
    </source>
</evidence>
<gene>
    <name evidence="1" type="ORF">Vadar_012616</name>
</gene>
<evidence type="ECO:0000313" key="2">
    <source>
        <dbReference type="Proteomes" id="UP000828048"/>
    </source>
</evidence>
<comment type="caution">
    <text evidence="1">The sequence shown here is derived from an EMBL/GenBank/DDBJ whole genome shotgun (WGS) entry which is preliminary data.</text>
</comment>
<keyword evidence="2" id="KW-1185">Reference proteome</keyword>
<reference evidence="1 2" key="1">
    <citation type="journal article" date="2021" name="Hortic Res">
        <title>High-quality reference genome and annotation aids understanding of berry development for evergreen blueberry (Vaccinium darrowii).</title>
        <authorList>
            <person name="Yu J."/>
            <person name="Hulse-Kemp A.M."/>
            <person name="Babiker E."/>
            <person name="Staton M."/>
        </authorList>
    </citation>
    <scope>NUCLEOTIDE SEQUENCE [LARGE SCALE GENOMIC DNA]</scope>
    <source>
        <strain evidence="2">cv. NJ 8807/NJ 8810</strain>
        <tissue evidence="1">Young leaf</tissue>
    </source>
</reference>